<organism evidence="1 2">
    <name type="scientific">Portunus trituberculatus</name>
    <name type="common">Swimming crab</name>
    <name type="synonym">Neptunus trituberculatus</name>
    <dbReference type="NCBI Taxonomy" id="210409"/>
    <lineage>
        <taxon>Eukaryota</taxon>
        <taxon>Metazoa</taxon>
        <taxon>Ecdysozoa</taxon>
        <taxon>Arthropoda</taxon>
        <taxon>Crustacea</taxon>
        <taxon>Multicrustacea</taxon>
        <taxon>Malacostraca</taxon>
        <taxon>Eumalacostraca</taxon>
        <taxon>Eucarida</taxon>
        <taxon>Decapoda</taxon>
        <taxon>Pleocyemata</taxon>
        <taxon>Brachyura</taxon>
        <taxon>Eubrachyura</taxon>
        <taxon>Portunoidea</taxon>
        <taxon>Portunidae</taxon>
        <taxon>Portuninae</taxon>
        <taxon>Portunus</taxon>
    </lineage>
</organism>
<sequence length="120" mass="13322">MDPRRSSHSGEVSLGGLREEDAPLYLRSNGRGWLLSRCWRPEGAETRGSCCGGVPGQTPNFMAQVQYPTNRDTSPYVRQWEGWEGWLGVPEWVGVSGCLWVSQGIVWLFSVATALSLPRP</sequence>
<keyword evidence="2" id="KW-1185">Reference proteome</keyword>
<evidence type="ECO:0000313" key="2">
    <source>
        <dbReference type="Proteomes" id="UP000324222"/>
    </source>
</evidence>
<proteinExistence type="predicted"/>
<accession>A0A5B7EV37</accession>
<dbReference type="AlphaFoldDB" id="A0A5B7EV37"/>
<reference evidence="1 2" key="1">
    <citation type="submission" date="2019-05" db="EMBL/GenBank/DDBJ databases">
        <title>Another draft genome of Portunus trituberculatus and its Hox gene families provides insights of decapod evolution.</title>
        <authorList>
            <person name="Jeong J.-H."/>
            <person name="Song I."/>
            <person name="Kim S."/>
            <person name="Choi T."/>
            <person name="Kim D."/>
            <person name="Ryu S."/>
            <person name="Kim W."/>
        </authorList>
    </citation>
    <scope>NUCLEOTIDE SEQUENCE [LARGE SCALE GENOMIC DNA]</scope>
    <source>
        <tissue evidence="1">Muscle</tissue>
    </source>
</reference>
<name>A0A5B7EV37_PORTR</name>
<protein>
    <submittedName>
        <fullName evidence="1">Uncharacterized protein</fullName>
    </submittedName>
</protein>
<gene>
    <name evidence="1" type="ORF">E2C01_029632</name>
</gene>
<comment type="caution">
    <text evidence="1">The sequence shown here is derived from an EMBL/GenBank/DDBJ whole genome shotgun (WGS) entry which is preliminary data.</text>
</comment>
<evidence type="ECO:0000313" key="1">
    <source>
        <dbReference type="EMBL" id="MPC36184.1"/>
    </source>
</evidence>
<dbReference type="EMBL" id="VSRR010003445">
    <property type="protein sequence ID" value="MPC36184.1"/>
    <property type="molecule type" value="Genomic_DNA"/>
</dbReference>
<dbReference type="Proteomes" id="UP000324222">
    <property type="component" value="Unassembled WGS sequence"/>
</dbReference>